<organism evidence="13 14">
    <name type="scientific">Jutongia huaianensis</name>
    <dbReference type="NCBI Taxonomy" id="2763668"/>
    <lineage>
        <taxon>Bacteria</taxon>
        <taxon>Bacillati</taxon>
        <taxon>Bacillota</taxon>
        <taxon>Clostridia</taxon>
        <taxon>Lachnospirales</taxon>
        <taxon>Lachnospiraceae</taxon>
        <taxon>Jutongia</taxon>
    </lineage>
</organism>
<evidence type="ECO:0000256" key="6">
    <source>
        <dbReference type="ARBA" id="ARBA00022801"/>
    </source>
</evidence>
<dbReference type="InterPro" id="IPR012340">
    <property type="entry name" value="NA-bd_OB-fold"/>
</dbReference>
<dbReference type="EC" id="3.6.1.-" evidence="10"/>
<evidence type="ECO:0000256" key="8">
    <source>
        <dbReference type="ARBA" id="ARBA00022884"/>
    </source>
</evidence>
<keyword evidence="4 10" id="KW-0699">rRNA-binding</keyword>
<evidence type="ECO:0000256" key="10">
    <source>
        <dbReference type="HAMAP-Rule" id="MF_01820"/>
    </source>
</evidence>
<evidence type="ECO:0000313" key="14">
    <source>
        <dbReference type="Proteomes" id="UP000606193"/>
    </source>
</evidence>
<dbReference type="InterPro" id="IPR027417">
    <property type="entry name" value="P-loop_NTPase"/>
</dbReference>
<evidence type="ECO:0000256" key="3">
    <source>
        <dbReference type="ARBA" id="ARBA00022723"/>
    </source>
</evidence>
<protein>
    <recommendedName>
        <fullName evidence="10">Small ribosomal subunit biogenesis GTPase RsgA</fullName>
        <ecNumber evidence="10">3.6.1.-</ecNumber>
    </recommendedName>
</protein>
<feature type="binding site" evidence="10">
    <location>
        <position position="257"/>
    </location>
    <ligand>
        <name>Zn(2+)</name>
        <dbReference type="ChEBI" id="CHEBI:29105"/>
    </ligand>
</feature>
<evidence type="ECO:0000256" key="2">
    <source>
        <dbReference type="ARBA" id="ARBA00022517"/>
    </source>
</evidence>
<keyword evidence="7 10" id="KW-0862">Zinc</keyword>
<comment type="cofactor">
    <cofactor evidence="10">
        <name>Zn(2+)</name>
        <dbReference type="ChEBI" id="CHEBI:29105"/>
    </cofactor>
    <text evidence="10">Binds 1 zinc ion per subunit.</text>
</comment>
<keyword evidence="5 10" id="KW-0547">Nucleotide-binding</keyword>
<comment type="caution">
    <text evidence="13">The sequence shown here is derived from an EMBL/GenBank/DDBJ whole genome shotgun (WGS) entry which is preliminary data.</text>
</comment>
<comment type="subcellular location">
    <subcellularLocation>
        <location evidence="10">Cytoplasm</location>
    </subcellularLocation>
</comment>
<dbReference type="InterPro" id="IPR030378">
    <property type="entry name" value="G_CP_dom"/>
</dbReference>
<dbReference type="RefSeq" id="WP_249297355.1">
    <property type="nucleotide sequence ID" value="NZ_JACRSX010000002.1"/>
</dbReference>
<dbReference type="CDD" id="cd04466">
    <property type="entry name" value="S1_YloQ_GTPase"/>
    <property type="match status" value="1"/>
</dbReference>
<dbReference type="PROSITE" id="PS51721">
    <property type="entry name" value="G_CP"/>
    <property type="match status" value="1"/>
</dbReference>
<dbReference type="Gene3D" id="3.40.50.300">
    <property type="entry name" value="P-loop containing nucleotide triphosphate hydrolases"/>
    <property type="match status" value="1"/>
</dbReference>
<keyword evidence="8 10" id="KW-0694">RNA-binding</keyword>
<evidence type="ECO:0000256" key="9">
    <source>
        <dbReference type="ARBA" id="ARBA00023134"/>
    </source>
</evidence>
<dbReference type="SUPFAM" id="SSF50249">
    <property type="entry name" value="Nucleic acid-binding proteins"/>
    <property type="match status" value="1"/>
</dbReference>
<comment type="similarity">
    <text evidence="10">Belongs to the TRAFAC class YlqF/YawG GTPase family. RsgA subfamily.</text>
</comment>
<dbReference type="InterPro" id="IPR010914">
    <property type="entry name" value="RsgA_GTPase_dom"/>
</dbReference>
<feature type="binding site" evidence="10">
    <location>
        <position position="250"/>
    </location>
    <ligand>
        <name>Zn(2+)</name>
        <dbReference type="ChEBI" id="CHEBI:29105"/>
    </ligand>
</feature>
<dbReference type="CDD" id="cd01854">
    <property type="entry name" value="YjeQ_EngC"/>
    <property type="match status" value="1"/>
</dbReference>
<dbReference type="Pfam" id="PF03193">
    <property type="entry name" value="RsgA_GTPase"/>
    <property type="match status" value="1"/>
</dbReference>
<keyword evidence="14" id="KW-1185">Reference proteome</keyword>
<dbReference type="InterPro" id="IPR031944">
    <property type="entry name" value="RsgA_N"/>
</dbReference>
<dbReference type="PROSITE" id="PS50936">
    <property type="entry name" value="ENGC_GTPASE"/>
    <property type="match status" value="1"/>
</dbReference>
<dbReference type="EMBL" id="JACRSX010000002">
    <property type="protein sequence ID" value="MBC8561682.1"/>
    <property type="molecule type" value="Genomic_DNA"/>
</dbReference>
<evidence type="ECO:0000256" key="4">
    <source>
        <dbReference type="ARBA" id="ARBA00022730"/>
    </source>
</evidence>
<comment type="subunit">
    <text evidence="10">Monomer. Associates with 30S ribosomal subunit, binds 16S rRNA.</text>
</comment>
<feature type="binding site" evidence="10">
    <location>
        <begin position="168"/>
        <end position="176"/>
    </location>
    <ligand>
        <name>GTP</name>
        <dbReference type="ChEBI" id="CHEBI:37565"/>
    </ligand>
</feature>
<dbReference type="NCBIfam" id="TIGR00157">
    <property type="entry name" value="ribosome small subunit-dependent GTPase A"/>
    <property type="match status" value="1"/>
</dbReference>
<dbReference type="Gene3D" id="1.10.40.50">
    <property type="entry name" value="Probable gtpase engc, domain 3"/>
    <property type="match status" value="1"/>
</dbReference>
<reference evidence="13 14" key="1">
    <citation type="submission" date="2020-08" db="EMBL/GenBank/DDBJ databases">
        <title>Genome public.</title>
        <authorList>
            <person name="Liu C."/>
            <person name="Sun Q."/>
        </authorList>
    </citation>
    <scope>NUCLEOTIDE SEQUENCE [LARGE SCALE GENOMIC DNA]</scope>
    <source>
        <strain evidence="13 14">NSJ-37</strain>
    </source>
</reference>
<keyword evidence="6 10" id="KW-0378">Hydrolase</keyword>
<feature type="domain" description="CP-type G" evidence="12">
    <location>
        <begin position="68"/>
        <end position="226"/>
    </location>
</feature>
<dbReference type="Pfam" id="PF16745">
    <property type="entry name" value="RsgA_N"/>
    <property type="match status" value="1"/>
</dbReference>
<keyword evidence="1 10" id="KW-0963">Cytoplasm</keyword>
<dbReference type="PANTHER" id="PTHR32120:SF11">
    <property type="entry name" value="SMALL RIBOSOMAL SUBUNIT BIOGENESIS GTPASE RSGA 1, MITOCHONDRIAL-RELATED"/>
    <property type="match status" value="1"/>
</dbReference>
<evidence type="ECO:0000256" key="5">
    <source>
        <dbReference type="ARBA" id="ARBA00022741"/>
    </source>
</evidence>
<evidence type="ECO:0000313" key="13">
    <source>
        <dbReference type="EMBL" id="MBC8561682.1"/>
    </source>
</evidence>
<feature type="domain" description="EngC GTPase" evidence="11">
    <location>
        <begin position="77"/>
        <end position="224"/>
    </location>
</feature>
<evidence type="ECO:0000256" key="7">
    <source>
        <dbReference type="ARBA" id="ARBA00022833"/>
    </source>
</evidence>
<sequence length="295" mass="33538">MTGKIIRGVGGFYYIHPESAEKDMLVECKAKGIFRNRNVKPLVGDNVEFEMLDEEKKLGNIQEILPRKNALIRPASANVDQAVVVFALSFPKPNLNLLDRFLLMMQTQDIPVTICFNKCDDQKEEEIQAIVSQYRSCGAEVLVTSTVNGTGMDHLRKVLEGKTTVMAGPSGVGKSSVMNLLFPEAQMETGEISRKIKRGRHTTRHTELFCIGNQTYIMDTPGFTSLRLPDVEKEDLRHYYPEFEEASNACRFLGCVHINEPDCGVKDALEKQEIPSARYENYKQFYEELRQQKKY</sequence>
<dbReference type="HAMAP" id="MF_01820">
    <property type="entry name" value="GTPase_RsgA"/>
    <property type="match status" value="1"/>
</dbReference>
<dbReference type="Gene3D" id="2.40.50.140">
    <property type="entry name" value="Nucleic acid-binding proteins"/>
    <property type="match status" value="1"/>
</dbReference>
<gene>
    <name evidence="10 13" type="primary">rsgA</name>
    <name evidence="13" type="ORF">H8704_03390</name>
</gene>
<name>A0ABR7N0T8_9FIRM</name>
<proteinExistence type="inferred from homology"/>
<dbReference type="SUPFAM" id="SSF52540">
    <property type="entry name" value="P-loop containing nucleoside triphosphate hydrolases"/>
    <property type="match status" value="1"/>
</dbReference>
<keyword evidence="9 10" id="KW-0342">GTP-binding</keyword>
<dbReference type="InterPro" id="IPR004881">
    <property type="entry name" value="Ribosome_biogen_GTPase_RsgA"/>
</dbReference>
<feature type="binding site" evidence="10">
    <location>
        <begin position="117"/>
        <end position="120"/>
    </location>
    <ligand>
        <name>GTP</name>
        <dbReference type="ChEBI" id="CHEBI:37565"/>
    </ligand>
</feature>
<keyword evidence="2 10" id="KW-0690">Ribosome biogenesis</keyword>
<dbReference type="Proteomes" id="UP000606193">
    <property type="component" value="Unassembled WGS sequence"/>
</dbReference>
<feature type="binding site" evidence="10">
    <location>
        <position position="263"/>
    </location>
    <ligand>
        <name>Zn(2+)</name>
        <dbReference type="ChEBI" id="CHEBI:29105"/>
    </ligand>
</feature>
<evidence type="ECO:0000259" key="11">
    <source>
        <dbReference type="PROSITE" id="PS50936"/>
    </source>
</evidence>
<comment type="function">
    <text evidence="10">One of several proteins that assist in the late maturation steps of the functional core of the 30S ribosomal subunit. Helps release RbfA from mature subunits. May play a role in the assembly of ribosomal proteins into the subunit. Circularly permuted GTPase that catalyzes slow GTP hydrolysis, GTPase activity is stimulated by the 30S ribosomal subunit.</text>
</comment>
<accession>A0ABR7N0T8</accession>
<keyword evidence="3 10" id="KW-0479">Metal-binding</keyword>
<evidence type="ECO:0000259" key="12">
    <source>
        <dbReference type="PROSITE" id="PS51721"/>
    </source>
</evidence>
<dbReference type="PANTHER" id="PTHR32120">
    <property type="entry name" value="SMALL RIBOSOMAL SUBUNIT BIOGENESIS GTPASE RSGA"/>
    <property type="match status" value="1"/>
</dbReference>
<feature type="binding site" evidence="10">
    <location>
        <position position="255"/>
    </location>
    <ligand>
        <name>Zn(2+)</name>
        <dbReference type="ChEBI" id="CHEBI:29105"/>
    </ligand>
</feature>
<evidence type="ECO:0000256" key="1">
    <source>
        <dbReference type="ARBA" id="ARBA00022490"/>
    </source>
</evidence>